<comment type="caution">
    <text evidence="4">The sequence shown here is derived from an EMBL/GenBank/DDBJ whole genome shotgun (WGS) entry which is preliminary data.</text>
</comment>
<protein>
    <submittedName>
        <fullName evidence="4">MCE family protein</fullName>
    </submittedName>
</protein>
<evidence type="ECO:0000313" key="4">
    <source>
        <dbReference type="EMBL" id="PQA53800.1"/>
    </source>
</evidence>
<name>A0A2S7IFJ7_9BACT</name>
<reference evidence="5" key="1">
    <citation type="submission" date="2018-02" db="EMBL/GenBank/DDBJ databases">
        <title>Genome sequencing of Solimonas sp. HR-BB.</title>
        <authorList>
            <person name="Lee Y."/>
            <person name="Jeon C.O."/>
        </authorList>
    </citation>
    <scope>NUCLEOTIDE SEQUENCE [LARGE SCALE GENOMIC DNA]</scope>
    <source>
        <strain evidence="5">HR-U</strain>
    </source>
</reference>
<gene>
    <name evidence="4" type="ORF">C5O19_23790</name>
</gene>
<accession>A0A2S7IFJ7</accession>
<keyword evidence="2" id="KW-0812">Transmembrane</keyword>
<organism evidence="4 5">
    <name type="scientific">Siphonobacter curvatus</name>
    <dbReference type="NCBI Taxonomy" id="2094562"/>
    <lineage>
        <taxon>Bacteria</taxon>
        <taxon>Pseudomonadati</taxon>
        <taxon>Bacteroidota</taxon>
        <taxon>Cytophagia</taxon>
        <taxon>Cytophagales</taxon>
        <taxon>Cytophagaceae</taxon>
        <taxon>Siphonobacter</taxon>
    </lineage>
</organism>
<sequence length="319" mass="34365">MSKEIKVGLMTLVSGVILYFGFNFLKGSDLFSTSRDFYALYDSVDGLTASNQVMLNGVAVGRVKETRILTDRNNKILVVLTLDQEIPLTNNTVAALGDNGLIGGKVIQLQIGKGTAIVPGDTLKSSKQAGLTAALQDKALPIMTDADSLIRNLNVVVSRFKQTGDVLNQLLSNVDQTGLALRATLNENRKNLSSITGNLNRLSAQLVETEKSIQPIMAKANTFADSLNALRLGQTVAKANQTVAELQAMLQSVQNGQGTAGKLLKDDQLYTNMNQSIKDLDKLLVDLRQQPKRYVHFSVFGGGKKKNKAAGDTLGNGEK</sequence>
<dbReference type="AlphaFoldDB" id="A0A2S7IFJ7"/>
<keyword evidence="2" id="KW-0472">Membrane</keyword>
<feature type="transmembrane region" description="Helical" evidence="2">
    <location>
        <begin position="7"/>
        <end position="25"/>
    </location>
</feature>
<evidence type="ECO:0000256" key="2">
    <source>
        <dbReference type="SAM" id="Phobius"/>
    </source>
</evidence>
<feature type="coiled-coil region" evidence="1">
    <location>
        <begin position="236"/>
        <end position="290"/>
    </location>
</feature>
<keyword evidence="1" id="KW-0175">Coiled coil</keyword>
<dbReference type="Proteomes" id="UP000239590">
    <property type="component" value="Unassembled WGS sequence"/>
</dbReference>
<keyword evidence="5" id="KW-1185">Reference proteome</keyword>
<evidence type="ECO:0000256" key="1">
    <source>
        <dbReference type="SAM" id="Coils"/>
    </source>
</evidence>
<proteinExistence type="predicted"/>
<dbReference type="PANTHER" id="PTHR33371">
    <property type="entry name" value="INTERMEMBRANE PHOSPHOLIPID TRANSPORT SYSTEM BINDING PROTEIN MLAD-RELATED"/>
    <property type="match status" value="1"/>
</dbReference>
<evidence type="ECO:0000259" key="3">
    <source>
        <dbReference type="Pfam" id="PF02470"/>
    </source>
</evidence>
<dbReference type="RefSeq" id="WP_104715960.1">
    <property type="nucleotide sequence ID" value="NZ_PTRA01000008.1"/>
</dbReference>
<dbReference type="InterPro" id="IPR052336">
    <property type="entry name" value="MlaD_Phospholipid_Transporter"/>
</dbReference>
<dbReference type="EMBL" id="PTRA01000008">
    <property type="protein sequence ID" value="PQA53800.1"/>
    <property type="molecule type" value="Genomic_DNA"/>
</dbReference>
<dbReference type="InterPro" id="IPR003399">
    <property type="entry name" value="Mce/MlaD"/>
</dbReference>
<feature type="domain" description="Mce/MlaD" evidence="3">
    <location>
        <begin position="36"/>
        <end position="110"/>
    </location>
</feature>
<keyword evidence="2" id="KW-1133">Transmembrane helix</keyword>
<dbReference type="OrthoDB" id="9769132at2"/>
<evidence type="ECO:0000313" key="5">
    <source>
        <dbReference type="Proteomes" id="UP000239590"/>
    </source>
</evidence>
<dbReference type="Pfam" id="PF02470">
    <property type="entry name" value="MlaD"/>
    <property type="match status" value="1"/>
</dbReference>
<dbReference type="PANTHER" id="PTHR33371:SF4">
    <property type="entry name" value="INTERMEMBRANE PHOSPHOLIPID TRANSPORT SYSTEM BINDING PROTEIN MLAD"/>
    <property type="match status" value="1"/>
</dbReference>